<evidence type="ECO:0008006" key="3">
    <source>
        <dbReference type="Google" id="ProtNLM"/>
    </source>
</evidence>
<reference evidence="1 2" key="1">
    <citation type="submission" date="2024-04" db="EMBL/GenBank/DDBJ databases">
        <title>Tritrichomonas musculus Genome.</title>
        <authorList>
            <person name="Alves-Ferreira E."/>
            <person name="Grigg M."/>
            <person name="Lorenzi H."/>
            <person name="Galac M."/>
        </authorList>
    </citation>
    <scope>NUCLEOTIDE SEQUENCE [LARGE SCALE GENOMIC DNA]</scope>
    <source>
        <strain evidence="1 2">EAF2021</strain>
    </source>
</reference>
<dbReference type="InterPro" id="IPR002110">
    <property type="entry name" value="Ankyrin_rpt"/>
</dbReference>
<sequence length="389" mass="46210">MNEIQEYIAQNEDLLNLLLSFLDNQSDPTDDLEELITFIQKNSLDTEIFRTLLHIISCLSKNHHRDSNFYPKIEKIIFKFKVTIKQSLTNLEIYKIFEEDNLILLFLFEHKVITLDQEIFPIIMKKSDSNRFKVCHKLYPVIKDIIGKRKRKRIEFEIRNLYMKNLNEFESNLKSGQNDSHICYLIRNGLVKEFITYVNQTNIPLSSIIKPSIFETNRFLQERETTLIEYAAFFGSIEIFQYLINQKVELTPSLWLYAIHSNNAELIHLLEEYHIKPENGSFHECLNESIKCHHNEIAEYIQSYLINEDKNEIVNEKETKLKDGYEIKLFENDLNRTAISAAFCSYNFAFFPKSFDDKYILFHLCKYNYIYLVKLLLKSKDLDINISVI</sequence>
<protein>
    <recommendedName>
        <fullName evidence="3">DUF3447 domain-containing protein</fullName>
    </recommendedName>
</protein>
<dbReference type="Gene3D" id="1.25.40.20">
    <property type="entry name" value="Ankyrin repeat-containing domain"/>
    <property type="match status" value="1"/>
</dbReference>
<dbReference type="SMART" id="SM00248">
    <property type="entry name" value="ANK"/>
    <property type="match status" value="2"/>
</dbReference>
<keyword evidence="2" id="KW-1185">Reference proteome</keyword>
<organism evidence="1 2">
    <name type="scientific">Tritrichomonas musculus</name>
    <dbReference type="NCBI Taxonomy" id="1915356"/>
    <lineage>
        <taxon>Eukaryota</taxon>
        <taxon>Metamonada</taxon>
        <taxon>Parabasalia</taxon>
        <taxon>Tritrichomonadida</taxon>
        <taxon>Tritrichomonadidae</taxon>
        <taxon>Tritrichomonas</taxon>
    </lineage>
</organism>
<accession>A0ABR2H6Z0</accession>
<evidence type="ECO:0000313" key="1">
    <source>
        <dbReference type="EMBL" id="KAK8841994.1"/>
    </source>
</evidence>
<dbReference type="PANTHER" id="PTHR24159:SF5">
    <property type="entry name" value="ANK_REP_REGION DOMAIN-CONTAINING PROTEIN"/>
    <property type="match status" value="1"/>
</dbReference>
<name>A0ABR2H6Z0_9EUKA</name>
<proteinExistence type="predicted"/>
<dbReference type="SUPFAM" id="SSF48403">
    <property type="entry name" value="Ankyrin repeat"/>
    <property type="match status" value="1"/>
</dbReference>
<dbReference type="Proteomes" id="UP001470230">
    <property type="component" value="Unassembled WGS sequence"/>
</dbReference>
<comment type="caution">
    <text evidence="1">The sequence shown here is derived from an EMBL/GenBank/DDBJ whole genome shotgun (WGS) entry which is preliminary data.</text>
</comment>
<evidence type="ECO:0000313" key="2">
    <source>
        <dbReference type="Proteomes" id="UP001470230"/>
    </source>
</evidence>
<gene>
    <name evidence="1" type="ORF">M9Y10_026207</name>
</gene>
<dbReference type="PANTHER" id="PTHR24159">
    <property type="match status" value="1"/>
</dbReference>
<dbReference type="EMBL" id="JAPFFF010000039">
    <property type="protein sequence ID" value="KAK8841994.1"/>
    <property type="molecule type" value="Genomic_DNA"/>
</dbReference>
<dbReference type="InterPro" id="IPR036770">
    <property type="entry name" value="Ankyrin_rpt-contain_sf"/>
</dbReference>